<comment type="catalytic activity">
    <reaction evidence="8">
        <text>4-demethyl-7-[(3S)-3-amino-3-carboxypropyl]wyosine(37) in tRNA(Phe) + S-adenosyl-L-methionine = 7-[(3S)-3-amino-3-carboxypropyl]wyosine(37) in tRNA(Phe) + S-adenosyl-L-homocysteine + H(+)</text>
        <dbReference type="Rhea" id="RHEA:36635"/>
        <dbReference type="Rhea" id="RHEA-COMP:10378"/>
        <dbReference type="Rhea" id="RHEA-COMP:10379"/>
        <dbReference type="ChEBI" id="CHEBI:15378"/>
        <dbReference type="ChEBI" id="CHEBI:57856"/>
        <dbReference type="ChEBI" id="CHEBI:59789"/>
        <dbReference type="ChEBI" id="CHEBI:73543"/>
        <dbReference type="ChEBI" id="CHEBI:73550"/>
        <dbReference type="EC" id="2.1.1.282"/>
    </reaction>
</comment>
<evidence type="ECO:0000256" key="3">
    <source>
        <dbReference type="ARBA" id="ARBA00022603"/>
    </source>
</evidence>
<feature type="compositionally biased region" description="Basic and acidic residues" evidence="9">
    <location>
        <begin position="291"/>
        <end position="300"/>
    </location>
</feature>
<dbReference type="PANTHER" id="PTHR48418:SF1">
    <property type="entry name" value="TRNA WYBUTOSINE-SYNTHESIZING PROTEIN 3"/>
    <property type="match status" value="1"/>
</dbReference>
<comment type="caution">
    <text evidence="11">The sequence shown here is derived from an EMBL/GenBank/DDBJ whole genome shotgun (WGS) entry which is preliminary data.</text>
</comment>
<evidence type="ECO:0000256" key="2">
    <source>
        <dbReference type="ARBA" id="ARBA00012750"/>
    </source>
</evidence>
<name>A0ABQ0CWL1_9HYPO</name>
<dbReference type="Gene3D" id="3.30.1960.10">
    <property type="entry name" value="tRNA wybutosine-synthesizing-like"/>
    <property type="match status" value="1"/>
</dbReference>
<evidence type="ECO:0000313" key="12">
    <source>
        <dbReference type="Proteomes" id="UP001562357"/>
    </source>
</evidence>
<feature type="domain" description="tRNA wybutosine-synthesizing protein" evidence="10">
    <location>
        <begin position="19"/>
        <end position="248"/>
    </location>
</feature>
<evidence type="ECO:0000256" key="5">
    <source>
        <dbReference type="ARBA" id="ARBA00022691"/>
    </source>
</evidence>
<keyword evidence="12" id="KW-1185">Reference proteome</keyword>
<gene>
    <name evidence="11" type="primary">g6097</name>
    <name evidence="11" type="ORF">EsDP_00006097</name>
</gene>
<evidence type="ECO:0000256" key="9">
    <source>
        <dbReference type="SAM" id="MobiDB-lite"/>
    </source>
</evidence>
<dbReference type="Proteomes" id="UP001562357">
    <property type="component" value="Unassembled WGS sequence"/>
</dbReference>
<reference evidence="12" key="1">
    <citation type="submission" date="2024-06" db="EMBL/GenBank/DDBJ databases">
        <title>Draft Genome Sequences of Epichloe bromicola Strains Isolated from Elymus ciliaris.</title>
        <authorList>
            <consortium name="Epichloe bromicola genome sequencing consortium"/>
            <person name="Miura A."/>
            <person name="Imano S."/>
            <person name="Ashida A."/>
            <person name="Sato I."/>
            <person name="Chiba S."/>
            <person name="Tanaka A."/>
            <person name="Camagna M."/>
            <person name="Takemoto D."/>
        </authorList>
    </citation>
    <scope>NUCLEOTIDE SEQUENCE [LARGE SCALE GENOMIC DNA]</scope>
    <source>
        <strain evidence="12">DP</strain>
    </source>
</reference>
<keyword evidence="4" id="KW-0808">Transferase</keyword>
<evidence type="ECO:0000256" key="6">
    <source>
        <dbReference type="ARBA" id="ARBA00022694"/>
    </source>
</evidence>
<sequence length="313" mass="34403">MRHHGGETFPPPSPAFASKKIKILNQLAVPDAEYTDASPKGTVDKGIRHLIDEINGAEGFVTTSSCAGRVSVFLEGRKAVTTDAYADGNARVSSQVAGVGGKGAGGKWLFVSHDPVDREEWARSLNLSNDGSCETAKEKRLIHFKFEPMILHVLAASPTHAQVLLQSALQAGFRESGALNITTQADCTATPIVAVRSTGLSFESLIGYEVDGIQCSLVQETHLRMLMDIANERFSENAKRIARFREAFWEMVLEPRRVRLNPEGKQWENVATRRERMREEGLARKLALREGSVENGDEKQNAVVEAEDFDLPS</sequence>
<dbReference type="EC" id="2.1.1.282" evidence="2"/>
<feature type="region of interest" description="Disordered" evidence="9">
    <location>
        <begin position="291"/>
        <end position="313"/>
    </location>
</feature>
<organism evidence="11 12">
    <name type="scientific">Epichloe bromicola</name>
    <dbReference type="NCBI Taxonomy" id="79588"/>
    <lineage>
        <taxon>Eukaryota</taxon>
        <taxon>Fungi</taxon>
        <taxon>Dikarya</taxon>
        <taxon>Ascomycota</taxon>
        <taxon>Pezizomycotina</taxon>
        <taxon>Sordariomycetes</taxon>
        <taxon>Hypocreomycetidae</taxon>
        <taxon>Hypocreales</taxon>
        <taxon>Clavicipitaceae</taxon>
        <taxon>Epichloe</taxon>
    </lineage>
</organism>
<dbReference type="PANTHER" id="PTHR48418">
    <property type="entry name" value="TRNA WYBUTOSINE-SYNTHESIZING PROTEIN 3"/>
    <property type="match status" value="1"/>
</dbReference>
<comment type="similarity">
    <text evidence="1">Belongs to the TYW3 family.</text>
</comment>
<evidence type="ECO:0000313" key="11">
    <source>
        <dbReference type="EMBL" id="GAB0137844.1"/>
    </source>
</evidence>
<accession>A0ABQ0CWL1</accession>
<evidence type="ECO:0000256" key="1">
    <source>
        <dbReference type="ARBA" id="ARBA00008569"/>
    </source>
</evidence>
<dbReference type="EMBL" id="BAAFGZ010000324">
    <property type="protein sequence ID" value="GAB0137844.1"/>
    <property type="molecule type" value="Genomic_DNA"/>
</dbReference>
<protein>
    <recommendedName>
        <fullName evidence="2">tRNA(Phe) 7-[(3-amino-3-carboxypropyl)-4-demethylwyosine(37)-N(4)]-methyltransferase</fullName>
        <ecNumber evidence="2">2.1.1.282</ecNumber>
    </recommendedName>
    <alternativeName>
        <fullName evidence="7">tRNA(Phe) 7-((3-amino-3-carboxypropyl)-4-demethylwyosine(37)-N(4))-methyltransferase</fullName>
    </alternativeName>
</protein>
<dbReference type="SUPFAM" id="SSF111278">
    <property type="entry name" value="SSo0622-like"/>
    <property type="match status" value="1"/>
</dbReference>
<keyword evidence="5" id="KW-0949">S-adenosyl-L-methionine</keyword>
<evidence type="ECO:0000259" key="10">
    <source>
        <dbReference type="Pfam" id="PF02676"/>
    </source>
</evidence>
<keyword evidence="3" id="KW-0489">Methyltransferase</keyword>
<evidence type="ECO:0000256" key="7">
    <source>
        <dbReference type="ARBA" id="ARBA00030554"/>
    </source>
</evidence>
<evidence type="ECO:0000256" key="8">
    <source>
        <dbReference type="ARBA" id="ARBA00049202"/>
    </source>
</evidence>
<evidence type="ECO:0000256" key="4">
    <source>
        <dbReference type="ARBA" id="ARBA00022679"/>
    </source>
</evidence>
<proteinExistence type="inferred from homology"/>
<dbReference type="InterPro" id="IPR036602">
    <property type="entry name" value="tRNA_yW-synthesising-like_sf"/>
</dbReference>
<dbReference type="Pfam" id="PF02676">
    <property type="entry name" value="TYW3"/>
    <property type="match status" value="1"/>
</dbReference>
<dbReference type="InterPro" id="IPR003827">
    <property type="entry name" value="tRNA_yW-synthesising"/>
</dbReference>
<keyword evidence="6" id="KW-0819">tRNA processing</keyword>